<evidence type="ECO:0000313" key="2">
    <source>
        <dbReference type="Proteomes" id="UP001461498"/>
    </source>
</evidence>
<name>A0AAW1DI14_9HEMI</name>
<gene>
    <name evidence="1" type="ORF">O3M35_007832</name>
</gene>
<dbReference type="EMBL" id="JAPXFL010000004">
    <property type="protein sequence ID" value="KAK9508095.1"/>
    <property type="molecule type" value="Genomic_DNA"/>
</dbReference>
<dbReference type="AlphaFoldDB" id="A0AAW1DI14"/>
<reference evidence="1 2" key="1">
    <citation type="submission" date="2022-12" db="EMBL/GenBank/DDBJ databases">
        <title>Chromosome-level genome assembly of true bugs.</title>
        <authorList>
            <person name="Ma L."/>
            <person name="Li H."/>
        </authorList>
    </citation>
    <scope>NUCLEOTIDE SEQUENCE [LARGE SCALE GENOMIC DNA]</scope>
    <source>
        <strain evidence="1">Lab_2022b</strain>
    </source>
</reference>
<organism evidence="1 2">
    <name type="scientific">Rhynocoris fuscipes</name>
    <dbReference type="NCBI Taxonomy" id="488301"/>
    <lineage>
        <taxon>Eukaryota</taxon>
        <taxon>Metazoa</taxon>
        <taxon>Ecdysozoa</taxon>
        <taxon>Arthropoda</taxon>
        <taxon>Hexapoda</taxon>
        <taxon>Insecta</taxon>
        <taxon>Pterygota</taxon>
        <taxon>Neoptera</taxon>
        <taxon>Paraneoptera</taxon>
        <taxon>Hemiptera</taxon>
        <taxon>Heteroptera</taxon>
        <taxon>Panheteroptera</taxon>
        <taxon>Cimicomorpha</taxon>
        <taxon>Reduviidae</taxon>
        <taxon>Harpactorinae</taxon>
        <taxon>Harpactorini</taxon>
        <taxon>Rhynocoris</taxon>
    </lineage>
</organism>
<sequence length="78" mass="9008">MVSYLDYDQEKERKKAEQMARIKGEEKTLAAEEKLAEKMKRQKLQEADLCLAKEVFGVIGGVAMEIKEGYDKLREDIL</sequence>
<comment type="caution">
    <text evidence="1">The sequence shown here is derived from an EMBL/GenBank/DDBJ whole genome shotgun (WGS) entry which is preliminary data.</text>
</comment>
<keyword evidence="2" id="KW-1185">Reference proteome</keyword>
<accession>A0AAW1DI14</accession>
<protein>
    <submittedName>
        <fullName evidence="1">Uncharacterized protein</fullName>
    </submittedName>
</protein>
<evidence type="ECO:0000313" key="1">
    <source>
        <dbReference type="EMBL" id="KAK9508095.1"/>
    </source>
</evidence>
<dbReference type="Proteomes" id="UP001461498">
    <property type="component" value="Unassembled WGS sequence"/>
</dbReference>
<proteinExistence type="predicted"/>